<proteinExistence type="predicted"/>
<sequence>MWYLMENAQRSYTLSERLLRAIGVGHHTVPGMRSEQEGIEELIRQGADVNQSHGTFLPLHCACMVGDATSVAVLLKWGADVNRYDGYHRTALHHAVERSPQCTSLLLAAGADTESVDVNRDTPLHWAAFRNRADCCRLLLEHRAHVDSLDFNHDTPLSWAAMKGNYPSVRVLLEHNASPDVRNYSGMVPLARIAVLLAAGLESSDDESAFELLLRGMGHVELRDRDGELPAVLARDNKLRTRLLAVCCSPRSLMQLGRRAVRCYLGAQHLPTVVPLLPIPTRLQRFLLLEF</sequence>
<organism evidence="1 2">
    <name type="scientific">Dermacentor silvarum</name>
    <name type="common">Tick</name>
    <dbReference type="NCBI Taxonomy" id="543639"/>
    <lineage>
        <taxon>Eukaryota</taxon>
        <taxon>Metazoa</taxon>
        <taxon>Ecdysozoa</taxon>
        <taxon>Arthropoda</taxon>
        <taxon>Chelicerata</taxon>
        <taxon>Arachnida</taxon>
        <taxon>Acari</taxon>
        <taxon>Parasitiformes</taxon>
        <taxon>Ixodida</taxon>
        <taxon>Ixodoidea</taxon>
        <taxon>Ixodidae</taxon>
        <taxon>Rhipicephalinae</taxon>
        <taxon>Dermacentor</taxon>
    </lineage>
</organism>
<evidence type="ECO:0000313" key="1">
    <source>
        <dbReference type="EMBL" id="KAH7977657.1"/>
    </source>
</evidence>
<protein>
    <submittedName>
        <fullName evidence="1">Uncharacterized protein</fullName>
    </submittedName>
</protein>
<comment type="caution">
    <text evidence="1">The sequence shown here is derived from an EMBL/GenBank/DDBJ whole genome shotgun (WGS) entry which is preliminary data.</text>
</comment>
<reference evidence="1" key="1">
    <citation type="submission" date="2020-05" db="EMBL/GenBank/DDBJ databases">
        <title>Large-scale comparative analyses of tick genomes elucidate their genetic diversity and vector capacities.</title>
        <authorList>
            <person name="Jia N."/>
            <person name="Wang J."/>
            <person name="Shi W."/>
            <person name="Du L."/>
            <person name="Sun Y."/>
            <person name="Zhan W."/>
            <person name="Jiang J."/>
            <person name="Wang Q."/>
            <person name="Zhang B."/>
            <person name="Ji P."/>
            <person name="Sakyi L.B."/>
            <person name="Cui X."/>
            <person name="Yuan T."/>
            <person name="Jiang B."/>
            <person name="Yang W."/>
            <person name="Lam T.T.-Y."/>
            <person name="Chang Q."/>
            <person name="Ding S."/>
            <person name="Wang X."/>
            <person name="Zhu J."/>
            <person name="Ruan X."/>
            <person name="Zhao L."/>
            <person name="Wei J."/>
            <person name="Que T."/>
            <person name="Du C."/>
            <person name="Cheng J."/>
            <person name="Dai P."/>
            <person name="Han X."/>
            <person name="Huang E."/>
            <person name="Gao Y."/>
            <person name="Liu J."/>
            <person name="Shao H."/>
            <person name="Ye R."/>
            <person name="Li L."/>
            <person name="Wei W."/>
            <person name="Wang X."/>
            <person name="Wang C."/>
            <person name="Yang T."/>
            <person name="Huo Q."/>
            <person name="Li W."/>
            <person name="Guo W."/>
            <person name="Chen H."/>
            <person name="Zhou L."/>
            <person name="Ni X."/>
            <person name="Tian J."/>
            <person name="Zhou Y."/>
            <person name="Sheng Y."/>
            <person name="Liu T."/>
            <person name="Pan Y."/>
            <person name="Xia L."/>
            <person name="Li J."/>
            <person name="Zhao F."/>
            <person name="Cao W."/>
        </authorList>
    </citation>
    <scope>NUCLEOTIDE SEQUENCE</scope>
    <source>
        <strain evidence="1">Dsil-2018</strain>
    </source>
</reference>
<dbReference type="Proteomes" id="UP000821865">
    <property type="component" value="Chromosome 1"/>
</dbReference>
<evidence type="ECO:0000313" key="2">
    <source>
        <dbReference type="Proteomes" id="UP000821865"/>
    </source>
</evidence>
<dbReference type="EMBL" id="CM023470">
    <property type="protein sequence ID" value="KAH7977657.1"/>
    <property type="molecule type" value="Genomic_DNA"/>
</dbReference>
<keyword evidence="2" id="KW-1185">Reference proteome</keyword>
<name>A0ACB8DT30_DERSI</name>
<gene>
    <name evidence="1" type="ORF">HPB49_003144</name>
</gene>
<accession>A0ACB8DT30</accession>